<dbReference type="AlphaFoldDB" id="A0A2P2QXB9"/>
<name>A0A2P2QXB9_RHIMU</name>
<evidence type="ECO:0000256" key="1">
    <source>
        <dbReference type="SAM" id="MobiDB-lite"/>
    </source>
</evidence>
<sequence length="22" mass="2838">MYSEKTKQEKCKKRRKKAWQRP</sequence>
<organism evidence="2">
    <name type="scientific">Rhizophora mucronata</name>
    <name type="common">Asiatic mangrove</name>
    <dbReference type="NCBI Taxonomy" id="61149"/>
    <lineage>
        <taxon>Eukaryota</taxon>
        <taxon>Viridiplantae</taxon>
        <taxon>Streptophyta</taxon>
        <taxon>Embryophyta</taxon>
        <taxon>Tracheophyta</taxon>
        <taxon>Spermatophyta</taxon>
        <taxon>Magnoliopsida</taxon>
        <taxon>eudicotyledons</taxon>
        <taxon>Gunneridae</taxon>
        <taxon>Pentapetalae</taxon>
        <taxon>rosids</taxon>
        <taxon>fabids</taxon>
        <taxon>Malpighiales</taxon>
        <taxon>Rhizophoraceae</taxon>
        <taxon>Rhizophora</taxon>
    </lineage>
</organism>
<accession>A0A2P2QXB9</accession>
<feature type="compositionally biased region" description="Basic residues" evidence="1">
    <location>
        <begin position="10"/>
        <end position="22"/>
    </location>
</feature>
<protein>
    <submittedName>
        <fullName evidence="2">Uncharacterized protein MANES_05G163500</fullName>
    </submittedName>
</protein>
<proteinExistence type="predicted"/>
<evidence type="ECO:0000313" key="2">
    <source>
        <dbReference type="EMBL" id="MBX71618.1"/>
    </source>
</evidence>
<dbReference type="EMBL" id="GGEC01091134">
    <property type="protein sequence ID" value="MBX71618.1"/>
    <property type="molecule type" value="Transcribed_RNA"/>
</dbReference>
<feature type="region of interest" description="Disordered" evidence="1">
    <location>
        <begin position="1"/>
        <end position="22"/>
    </location>
</feature>
<reference evidence="2" key="1">
    <citation type="submission" date="2018-02" db="EMBL/GenBank/DDBJ databases">
        <title>Rhizophora mucronata_Transcriptome.</title>
        <authorList>
            <person name="Meera S.P."/>
            <person name="Sreeshan A."/>
            <person name="Augustine A."/>
        </authorList>
    </citation>
    <scope>NUCLEOTIDE SEQUENCE</scope>
    <source>
        <tissue evidence="2">Leaf</tissue>
    </source>
</reference>